<gene>
    <name evidence="5" type="primary">ftsA</name>
    <name evidence="9" type="ordered locus">Ilyop_1850</name>
</gene>
<keyword evidence="5" id="KW-0997">Cell inner membrane</keyword>
<reference evidence="9 10" key="1">
    <citation type="journal article" date="2010" name="Stand. Genomic Sci.">
        <title>Complete genome sequence of Ilyobacter polytropus type strain (CuHbu1).</title>
        <authorList>
            <person name="Sikorski J."/>
            <person name="Chertkov O."/>
            <person name="Lapidus A."/>
            <person name="Nolan M."/>
            <person name="Lucas S."/>
            <person name="Del Rio T.G."/>
            <person name="Tice H."/>
            <person name="Cheng J.F."/>
            <person name="Tapia R."/>
            <person name="Han C."/>
            <person name="Goodwin L."/>
            <person name="Pitluck S."/>
            <person name="Liolios K."/>
            <person name="Ivanova N."/>
            <person name="Mavromatis K."/>
            <person name="Mikhailova N."/>
            <person name="Pati A."/>
            <person name="Chen A."/>
            <person name="Palaniappan K."/>
            <person name="Land M."/>
            <person name="Hauser L."/>
            <person name="Chang Y.J."/>
            <person name="Jeffries C.D."/>
            <person name="Brambilla E."/>
            <person name="Yasawong M."/>
            <person name="Rohde M."/>
            <person name="Pukall R."/>
            <person name="Spring S."/>
            <person name="Goker M."/>
            <person name="Woyke T."/>
            <person name="Bristow J."/>
            <person name="Eisen J.A."/>
            <person name="Markowitz V."/>
            <person name="Hugenholtz P."/>
            <person name="Kyrpides N.C."/>
            <person name="Klenk H.P."/>
        </authorList>
    </citation>
    <scope>NUCLEOTIDE SEQUENCE [LARGE SCALE GENOMIC DNA]</scope>
    <source>
        <strain evidence="10">ATCC 51220 / DSM 2926 / LMG 16218 / CuHBu1</strain>
    </source>
</reference>
<dbReference type="HOGENOM" id="CLU_037850_3_2_0"/>
<sequence>MKESFIKAALDVGSSKIRVVLGELSENGEKIKVITSVETCAKGMRKASVEDMESLSHCVTEALEKAEKESGHKIEKVSIGIAGKHVKSTTKNIKFNFSKKDTVIGEKDLENLYKMAQEEMVKPHEKVIKKEVYNIRVDNSGILKHPVGMVGSFIEGDVHLITVDIAQLESLVEVVNKAGKGVENITLNSYASAQSVLTYEDKKMGVALIDIGEGSTDLIIFKNDKLIYSKSIPLGGMHYTNDIGYILQLGKKDAENLRNLCQNRRLEESIYLQVDGEKKKYSVSSVRDIIDARSEDILKYVMVAIEESGFKGYLGNGVILTGGAVMVEGVVEKLSKDLNYRVKIGMPMKIKGMSEIHPSMSTSLGILLETLENEHYKIKNKKTEELKEPEKITEEKLPEKKPDETVKKEKVKPSKKNFSLKEWLSNFI</sequence>
<keyword evidence="10" id="KW-1185">Reference proteome</keyword>
<evidence type="ECO:0000313" key="10">
    <source>
        <dbReference type="Proteomes" id="UP000006875"/>
    </source>
</evidence>
<dbReference type="Proteomes" id="UP000006875">
    <property type="component" value="Chromosome"/>
</dbReference>
<evidence type="ECO:0000256" key="5">
    <source>
        <dbReference type="HAMAP-Rule" id="MF_02033"/>
    </source>
</evidence>
<dbReference type="KEGG" id="ipo:Ilyop_1850"/>
<dbReference type="CDD" id="cd24048">
    <property type="entry name" value="ASKHA_NBD_FtsA"/>
    <property type="match status" value="1"/>
</dbReference>
<dbReference type="EMBL" id="CP002281">
    <property type="protein sequence ID" value="ADO83621.1"/>
    <property type="molecule type" value="Genomic_DNA"/>
</dbReference>
<accession>E3H9U2</accession>
<comment type="subcellular location">
    <subcellularLocation>
        <location evidence="5">Cell inner membrane</location>
        <topology evidence="5">Peripheral membrane protein</topology>
        <orientation evidence="5">Cytoplasmic side</orientation>
    </subcellularLocation>
    <text evidence="5">Localizes to the Z ring in an FtsZ-dependent manner. Targeted to the membrane through a conserved C-terminal amphipathic helix.</text>
</comment>
<dbReference type="OrthoDB" id="9768127at2"/>
<dbReference type="NCBIfam" id="TIGR01174">
    <property type="entry name" value="ftsA"/>
    <property type="match status" value="1"/>
</dbReference>
<dbReference type="GO" id="GO:0032153">
    <property type="term" value="C:cell division site"/>
    <property type="evidence" value="ECO:0007669"/>
    <property type="project" value="UniProtKB-UniRule"/>
</dbReference>
<evidence type="ECO:0000313" key="9">
    <source>
        <dbReference type="EMBL" id="ADO83621.1"/>
    </source>
</evidence>
<dbReference type="SUPFAM" id="SSF53067">
    <property type="entry name" value="Actin-like ATPase domain"/>
    <property type="match status" value="2"/>
</dbReference>
<comment type="similarity">
    <text evidence="5 6">Belongs to the FtsA/MreB family.</text>
</comment>
<dbReference type="RefSeq" id="WP_013388283.1">
    <property type="nucleotide sequence ID" value="NC_014632.1"/>
</dbReference>
<evidence type="ECO:0000256" key="6">
    <source>
        <dbReference type="PIRNR" id="PIRNR003101"/>
    </source>
</evidence>
<evidence type="ECO:0000256" key="3">
    <source>
        <dbReference type="ARBA" id="ARBA00023136"/>
    </source>
</evidence>
<keyword evidence="3 5" id="KW-0472">Membrane</keyword>
<dbReference type="PIRSF" id="PIRSF003101">
    <property type="entry name" value="FtsA"/>
    <property type="match status" value="1"/>
</dbReference>
<dbReference type="AlphaFoldDB" id="E3H9U2"/>
<comment type="subunit">
    <text evidence="5">Self-interacts. Interacts with FtsZ.</text>
</comment>
<proteinExistence type="inferred from homology"/>
<dbReference type="Pfam" id="PF02491">
    <property type="entry name" value="SHS2_FTSA"/>
    <property type="match status" value="1"/>
</dbReference>
<dbReference type="PANTHER" id="PTHR32432">
    <property type="entry name" value="CELL DIVISION PROTEIN FTSA-RELATED"/>
    <property type="match status" value="1"/>
</dbReference>
<dbReference type="GO" id="GO:0009898">
    <property type="term" value="C:cytoplasmic side of plasma membrane"/>
    <property type="evidence" value="ECO:0007669"/>
    <property type="project" value="UniProtKB-UniRule"/>
</dbReference>
<evidence type="ECO:0000256" key="7">
    <source>
        <dbReference type="SAM" id="MobiDB-lite"/>
    </source>
</evidence>
<dbReference type="PANTHER" id="PTHR32432:SF4">
    <property type="entry name" value="CELL DIVISION PROTEIN FTSA"/>
    <property type="match status" value="1"/>
</dbReference>
<dbReference type="InterPro" id="IPR050696">
    <property type="entry name" value="FtsA/MreB"/>
</dbReference>
<feature type="region of interest" description="Disordered" evidence="7">
    <location>
        <begin position="382"/>
        <end position="411"/>
    </location>
</feature>
<comment type="function">
    <text evidence="5 6">Cell division protein that is involved in the assembly of the Z ring. May serve as a membrane anchor for the Z ring.</text>
</comment>
<dbReference type="STRING" id="572544.Ilyop_1850"/>
<feature type="domain" description="SHS2" evidence="8">
    <location>
        <begin position="7"/>
        <end position="196"/>
    </location>
</feature>
<keyword evidence="1 5" id="KW-1003">Cell membrane</keyword>
<evidence type="ECO:0000259" key="8">
    <source>
        <dbReference type="SMART" id="SM00842"/>
    </source>
</evidence>
<organism evidence="9 10">
    <name type="scientific">Ilyobacter polytropus (strain ATCC 51220 / DSM 2926 / LMG 16218 / CuHBu1)</name>
    <dbReference type="NCBI Taxonomy" id="572544"/>
    <lineage>
        <taxon>Bacteria</taxon>
        <taxon>Fusobacteriati</taxon>
        <taxon>Fusobacteriota</taxon>
        <taxon>Fusobacteriia</taxon>
        <taxon>Fusobacteriales</taxon>
        <taxon>Fusobacteriaceae</taxon>
        <taxon>Ilyobacter</taxon>
    </lineage>
</organism>
<dbReference type="GO" id="GO:0043093">
    <property type="term" value="P:FtsZ-dependent cytokinesis"/>
    <property type="evidence" value="ECO:0007669"/>
    <property type="project" value="UniProtKB-UniRule"/>
</dbReference>
<evidence type="ECO:0000256" key="2">
    <source>
        <dbReference type="ARBA" id="ARBA00022618"/>
    </source>
</evidence>
<dbReference type="SMART" id="SM00842">
    <property type="entry name" value="FtsA"/>
    <property type="match status" value="1"/>
</dbReference>
<keyword evidence="4 5" id="KW-0131">Cell cycle</keyword>
<dbReference type="InterPro" id="IPR003494">
    <property type="entry name" value="SHS2_FtsA"/>
</dbReference>
<dbReference type="InterPro" id="IPR020823">
    <property type="entry name" value="Cell_div_FtsA"/>
</dbReference>
<name>E3H9U2_ILYPC</name>
<keyword evidence="2 5" id="KW-0132">Cell division</keyword>
<evidence type="ECO:0000256" key="1">
    <source>
        <dbReference type="ARBA" id="ARBA00022475"/>
    </source>
</evidence>
<dbReference type="Pfam" id="PF14450">
    <property type="entry name" value="FtsA"/>
    <property type="match status" value="1"/>
</dbReference>
<evidence type="ECO:0000256" key="4">
    <source>
        <dbReference type="ARBA" id="ARBA00023306"/>
    </source>
</evidence>
<dbReference type="HAMAP" id="MF_02033">
    <property type="entry name" value="FtsA"/>
    <property type="match status" value="1"/>
</dbReference>
<protein>
    <recommendedName>
        <fullName evidence="5 6">Cell division protein FtsA</fullName>
    </recommendedName>
</protein>
<dbReference type="Gene3D" id="3.30.420.40">
    <property type="match status" value="2"/>
</dbReference>
<dbReference type="eggNOG" id="COG0849">
    <property type="taxonomic scope" value="Bacteria"/>
</dbReference>
<dbReference type="InterPro" id="IPR043129">
    <property type="entry name" value="ATPase_NBD"/>
</dbReference>